<organism evidence="2 3">
    <name type="scientific">Actinocorallia longicatena</name>
    <dbReference type="NCBI Taxonomy" id="111803"/>
    <lineage>
        <taxon>Bacteria</taxon>
        <taxon>Bacillati</taxon>
        <taxon>Actinomycetota</taxon>
        <taxon>Actinomycetes</taxon>
        <taxon>Streptosporangiales</taxon>
        <taxon>Thermomonosporaceae</taxon>
        <taxon>Actinocorallia</taxon>
    </lineage>
</organism>
<accession>A0ABP6QKI7</accession>
<evidence type="ECO:0000256" key="1">
    <source>
        <dbReference type="SAM" id="MobiDB-lite"/>
    </source>
</evidence>
<reference evidence="3" key="1">
    <citation type="journal article" date="2019" name="Int. J. Syst. Evol. Microbiol.">
        <title>The Global Catalogue of Microorganisms (GCM) 10K type strain sequencing project: providing services to taxonomists for standard genome sequencing and annotation.</title>
        <authorList>
            <consortium name="The Broad Institute Genomics Platform"/>
            <consortium name="The Broad Institute Genome Sequencing Center for Infectious Disease"/>
            <person name="Wu L."/>
            <person name="Ma J."/>
        </authorList>
    </citation>
    <scope>NUCLEOTIDE SEQUENCE [LARGE SCALE GENOMIC DNA]</scope>
    <source>
        <strain evidence="3">JCM 9377</strain>
    </source>
</reference>
<dbReference type="Gene3D" id="1.25.40.10">
    <property type="entry name" value="Tetratricopeptide repeat domain"/>
    <property type="match status" value="1"/>
</dbReference>
<dbReference type="EMBL" id="BAAAUV010000019">
    <property type="protein sequence ID" value="GAA3229629.1"/>
    <property type="molecule type" value="Genomic_DNA"/>
</dbReference>
<protein>
    <recommendedName>
        <fullName evidence="4">XRE family transcriptional regulator</fullName>
    </recommendedName>
</protein>
<feature type="compositionally biased region" description="Basic and acidic residues" evidence="1">
    <location>
        <begin position="545"/>
        <end position="564"/>
    </location>
</feature>
<name>A0ABP6QKI7_9ACTN</name>
<gene>
    <name evidence="2" type="ORF">GCM10010468_59640</name>
</gene>
<evidence type="ECO:0000313" key="3">
    <source>
        <dbReference type="Proteomes" id="UP001501237"/>
    </source>
</evidence>
<proteinExistence type="predicted"/>
<sequence>MAEPPRKESDRARWIRAQGLARGLNNAAIATEIAEQCGPLFGTSRVKAHRLAQGVALSDVVAQMRALYEVDGKPAPKIGETLLSAYESGYKRPGPEYLHYLCLVYRVDPGELGYQGPCVCGRGHDQRSAAAAPVPAPEPVTLVGSVVDRSWMAHQLDGNLHRADGSGSMARPPSIDLGEEDVVLRRTLLQLLAGAGVALDGQFLGAVDQLRRKMDDTLVNATVSPTMLDQWEETIHGYGQSYQSTPSLRMLCDVLLDFSEVRRLCDQRQPVELQERLCRIAAQLSGVSGLIMINLGDHRLARSFFRTARTAADETGDRGLRAWVTVREALLPLYYGDPREALHLARKAQDLAGRTPNVAAAMAPAVEARALGQLALRGRSDAAPTARRALVRGRAVFEQLSKNDTTDLVFGFTDRQMSFYEGDTYTNLGDHSKGEEVLRHALTLYSPSEVIDRTLVKLDRAHCALHAGEPGRAATVAKDAINELDPEHRSDILMLRARQLAATVVQNHGEISELRDLREALAGPSVQSPLGNGRLGQGGTPSDASKPDQPRSDPPRSDPPRDMV</sequence>
<evidence type="ECO:0008006" key="4">
    <source>
        <dbReference type="Google" id="ProtNLM"/>
    </source>
</evidence>
<evidence type="ECO:0000313" key="2">
    <source>
        <dbReference type="EMBL" id="GAA3229629.1"/>
    </source>
</evidence>
<comment type="caution">
    <text evidence="2">The sequence shown here is derived from an EMBL/GenBank/DDBJ whole genome shotgun (WGS) entry which is preliminary data.</text>
</comment>
<dbReference type="SUPFAM" id="SSF48452">
    <property type="entry name" value="TPR-like"/>
    <property type="match status" value="1"/>
</dbReference>
<dbReference type="Proteomes" id="UP001501237">
    <property type="component" value="Unassembled WGS sequence"/>
</dbReference>
<feature type="region of interest" description="Disordered" evidence="1">
    <location>
        <begin position="524"/>
        <end position="564"/>
    </location>
</feature>
<keyword evidence="3" id="KW-1185">Reference proteome</keyword>
<dbReference type="InterPro" id="IPR011990">
    <property type="entry name" value="TPR-like_helical_dom_sf"/>
</dbReference>